<evidence type="ECO:0000313" key="13">
    <source>
        <dbReference type="EMBL" id="KAK1441628.1"/>
    </source>
</evidence>
<dbReference type="NCBIfam" id="TIGR01216">
    <property type="entry name" value="ATP_synt_epsi"/>
    <property type="match status" value="1"/>
</dbReference>
<keyword evidence="7" id="KW-0793">Thylakoid</keyword>
<proteinExistence type="inferred from homology"/>
<evidence type="ECO:0000259" key="12">
    <source>
        <dbReference type="Pfam" id="PF02823"/>
    </source>
</evidence>
<evidence type="ECO:0000256" key="7">
    <source>
        <dbReference type="ARBA" id="ARBA00023078"/>
    </source>
</evidence>
<keyword evidence="8" id="KW-0472">Membrane</keyword>
<reference evidence="13" key="1">
    <citation type="journal article" date="2023" name="bioRxiv">
        <title>Improved chromosome-level genome assembly for marigold (Tagetes erecta).</title>
        <authorList>
            <person name="Jiang F."/>
            <person name="Yuan L."/>
            <person name="Wang S."/>
            <person name="Wang H."/>
            <person name="Xu D."/>
            <person name="Wang A."/>
            <person name="Fan W."/>
        </authorList>
    </citation>
    <scope>NUCLEOTIDE SEQUENCE</scope>
    <source>
        <strain evidence="13">WSJ</strain>
        <tissue evidence="13">Leaf</tissue>
    </source>
</reference>
<comment type="subcellular location">
    <subcellularLocation>
        <location evidence="1">Membrane</location>
        <topology evidence="1">Peripheral membrane protein</topology>
    </subcellularLocation>
</comment>
<dbReference type="EMBL" id="JAUHHV010000001">
    <property type="protein sequence ID" value="KAK1441628.1"/>
    <property type="molecule type" value="Genomic_DNA"/>
</dbReference>
<dbReference type="InterPro" id="IPR001469">
    <property type="entry name" value="ATP_synth_F1_dsu/esu"/>
</dbReference>
<evidence type="ECO:0000256" key="4">
    <source>
        <dbReference type="ARBA" id="ARBA00022640"/>
    </source>
</evidence>
<comment type="similarity">
    <text evidence="2">Belongs to the ATPase epsilon chain family.</text>
</comment>
<dbReference type="SUPFAM" id="SSF51344">
    <property type="entry name" value="Epsilon subunit of F1F0-ATP synthase N-terminal domain"/>
    <property type="match status" value="1"/>
</dbReference>
<dbReference type="InterPro" id="IPR036771">
    <property type="entry name" value="ATPsynth_dsu/esu_N"/>
</dbReference>
<dbReference type="Gene3D" id="2.60.15.10">
    <property type="entry name" value="F0F1 ATP synthase delta/epsilon subunit, N-terminal"/>
    <property type="match status" value="1"/>
</dbReference>
<keyword evidence="10" id="KW-0066">ATP synthesis</keyword>
<keyword evidence="5" id="KW-0375">Hydrogen ion transport</keyword>
<evidence type="ECO:0000256" key="5">
    <source>
        <dbReference type="ARBA" id="ARBA00022781"/>
    </source>
</evidence>
<organism evidence="13 14">
    <name type="scientific">Tagetes erecta</name>
    <name type="common">African marigold</name>
    <dbReference type="NCBI Taxonomy" id="13708"/>
    <lineage>
        <taxon>Eukaryota</taxon>
        <taxon>Viridiplantae</taxon>
        <taxon>Streptophyta</taxon>
        <taxon>Embryophyta</taxon>
        <taxon>Tracheophyta</taxon>
        <taxon>Spermatophyta</taxon>
        <taxon>Magnoliopsida</taxon>
        <taxon>eudicotyledons</taxon>
        <taxon>Gunneridae</taxon>
        <taxon>Pentapetalae</taxon>
        <taxon>asterids</taxon>
        <taxon>campanulids</taxon>
        <taxon>Asterales</taxon>
        <taxon>Asteraceae</taxon>
        <taxon>Asteroideae</taxon>
        <taxon>Heliantheae alliance</taxon>
        <taxon>Tageteae</taxon>
        <taxon>Tagetes</taxon>
    </lineage>
</organism>
<dbReference type="Gene3D" id="6.10.140.480">
    <property type="match status" value="1"/>
</dbReference>
<evidence type="ECO:0000256" key="3">
    <source>
        <dbReference type="ARBA" id="ARBA00022448"/>
    </source>
</evidence>
<evidence type="ECO:0000256" key="1">
    <source>
        <dbReference type="ARBA" id="ARBA00004170"/>
    </source>
</evidence>
<evidence type="ECO:0000256" key="8">
    <source>
        <dbReference type="ARBA" id="ARBA00023136"/>
    </source>
</evidence>
<dbReference type="FunFam" id="2.60.15.10:FF:000002">
    <property type="entry name" value="ATP synthase epsilon chain, chloroplastic"/>
    <property type="match status" value="1"/>
</dbReference>
<evidence type="ECO:0000256" key="9">
    <source>
        <dbReference type="ARBA" id="ARBA00023196"/>
    </source>
</evidence>
<dbReference type="PANTHER" id="PTHR13822:SF10">
    <property type="entry name" value="ATP SYNTHASE EPSILON CHAIN, CHLOROPLASTIC"/>
    <property type="match status" value="1"/>
</dbReference>
<keyword evidence="6" id="KW-0406">Ion transport</keyword>
<evidence type="ECO:0000256" key="2">
    <source>
        <dbReference type="ARBA" id="ARBA00005712"/>
    </source>
</evidence>
<evidence type="ECO:0000256" key="10">
    <source>
        <dbReference type="ARBA" id="ARBA00023310"/>
    </source>
</evidence>
<sequence>MILNLFVLTPSRIVWDSEVKEIILSITSGQIGALPNHAPIVIAVDIGILRMHLNDQWLTMALMDSFARIGKNEIIILVNDAEKNSDIDPQEAHQSLEIAEAALRKVEGKRKTIKANLAFPQSRTRVETINVI</sequence>
<evidence type="ECO:0008006" key="15">
    <source>
        <dbReference type="Google" id="ProtNLM"/>
    </source>
</evidence>
<evidence type="ECO:0000313" key="14">
    <source>
        <dbReference type="Proteomes" id="UP001229421"/>
    </source>
</evidence>
<feature type="domain" description="ATP synthase epsilon subunit C-terminal" evidence="11">
    <location>
        <begin position="86"/>
        <end position="129"/>
    </location>
</feature>
<dbReference type="Pfam" id="PF02823">
    <property type="entry name" value="ATP-synt_DE_N"/>
    <property type="match status" value="1"/>
</dbReference>
<evidence type="ECO:0000259" key="11">
    <source>
        <dbReference type="Pfam" id="PF00401"/>
    </source>
</evidence>
<keyword evidence="14" id="KW-1185">Reference proteome</keyword>
<evidence type="ECO:0000256" key="6">
    <source>
        <dbReference type="ARBA" id="ARBA00023065"/>
    </source>
</evidence>
<comment type="caution">
    <text evidence="13">The sequence shown here is derived from an EMBL/GenBank/DDBJ whole genome shotgun (WGS) entry which is preliminary data.</text>
</comment>
<dbReference type="Pfam" id="PF00401">
    <property type="entry name" value="ATP-synt_DE"/>
    <property type="match status" value="1"/>
</dbReference>
<dbReference type="PANTHER" id="PTHR13822">
    <property type="entry name" value="ATP SYNTHASE DELTA/EPSILON CHAIN"/>
    <property type="match status" value="1"/>
</dbReference>
<keyword evidence="4" id="KW-0934">Plastid</keyword>
<dbReference type="InterPro" id="IPR020547">
    <property type="entry name" value="ATP_synth_F1_esu_C"/>
</dbReference>
<dbReference type="HAMAP" id="MF_00530">
    <property type="entry name" value="ATP_synth_epsil_bac"/>
    <property type="match status" value="1"/>
</dbReference>
<name>A0AAD8LHU9_TARER</name>
<feature type="domain" description="ATP synthase F1 complex delta/epsilon subunit N-terminal" evidence="12">
    <location>
        <begin position="3"/>
        <end position="81"/>
    </location>
</feature>
<dbReference type="Proteomes" id="UP001229421">
    <property type="component" value="Unassembled WGS sequence"/>
</dbReference>
<gene>
    <name evidence="13" type="ORF">QVD17_07673</name>
</gene>
<dbReference type="GO" id="GO:0046933">
    <property type="term" value="F:proton-transporting ATP synthase activity, rotational mechanism"/>
    <property type="evidence" value="ECO:0007669"/>
    <property type="project" value="InterPro"/>
</dbReference>
<dbReference type="GO" id="GO:0045259">
    <property type="term" value="C:proton-transporting ATP synthase complex"/>
    <property type="evidence" value="ECO:0007669"/>
    <property type="project" value="UniProtKB-KW"/>
</dbReference>
<dbReference type="AlphaFoldDB" id="A0AAD8LHU9"/>
<dbReference type="InterPro" id="IPR020546">
    <property type="entry name" value="ATP_synth_F1_dsu/esu_N"/>
</dbReference>
<keyword evidence="3" id="KW-0813">Transport</keyword>
<keyword evidence="9" id="KW-0139">CF(1)</keyword>
<dbReference type="CDD" id="cd12152">
    <property type="entry name" value="F1-ATPase_delta"/>
    <property type="match status" value="1"/>
</dbReference>
<accession>A0AAD8LHU9</accession>
<protein>
    <recommendedName>
        <fullName evidence="15">ATP synthase epsilon chain, chloroplastic</fullName>
    </recommendedName>
</protein>